<evidence type="ECO:0000313" key="2">
    <source>
        <dbReference type="Proteomes" id="UP001058074"/>
    </source>
</evidence>
<organism evidence="1 2">
    <name type="scientific">Inconstantimicrobium mannanitabidum</name>
    <dbReference type="NCBI Taxonomy" id="1604901"/>
    <lineage>
        <taxon>Bacteria</taxon>
        <taxon>Bacillati</taxon>
        <taxon>Bacillota</taxon>
        <taxon>Clostridia</taxon>
        <taxon>Eubacteriales</taxon>
        <taxon>Clostridiaceae</taxon>
        <taxon>Inconstantimicrobium</taxon>
    </lineage>
</organism>
<dbReference type="EMBL" id="BROD01000001">
    <property type="protein sequence ID" value="GKX68307.1"/>
    <property type="molecule type" value="Genomic_DNA"/>
</dbReference>
<comment type="caution">
    <text evidence="1">The sequence shown here is derived from an EMBL/GenBank/DDBJ whole genome shotgun (WGS) entry which is preliminary data.</text>
</comment>
<keyword evidence="2" id="KW-1185">Reference proteome</keyword>
<keyword evidence="1" id="KW-0808">Transferase</keyword>
<accession>A0ACB5RGU7</accession>
<proteinExistence type="predicted"/>
<protein>
    <submittedName>
        <fullName evidence="1">Two-component sensor histidine kinase</fullName>
    </submittedName>
</protein>
<keyword evidence="1" id="KW-0418">Kinase</keyword>
<sequence length="300" mass="34592">MIYIVISLIVILIFFIAHLQYNKKQINRIRNELMNINKEKADRKVTVCLLDKNIESLAEEINRTIDGRRESEANRVKFERELRQTIANMSHDLRTPLTSIIGYLQFLKLDDINEEEKLEYLNIAEQRARVLEGLLNDFYELSLIDSIDFQIKCEKVNISRLIEEILLGKYSDFVNRNLIPEVEMCSSMVNILAEEKSLKRVIENLLSNVIKYAKNSVKISLRVEKKEAVFTVSNNVINLTKEDVENIFDRFYMADKTRSGNGTGVGLAVAKALVNKMDGDVSAEFEEEVLSISCRFKLIS</sequence>
<reference evidence="1" key="1">
    <citation type="journal article" date="2025" name="Int. J. Syst. Evol. Microbiol.">
        <title>Inconstantimicrobium mannanitabidum sp. nov., a novel member of the family Clostridiaceae isolated from anoxic soil under the treatment of reductive soil disinfestation.</title>
        <authorList>
            <person name="Ueki A."/>
            <person name="Tonouchi A."/>
            <person name="Honma S."/>
            <person name="Kaku N."/>
            <person name="Ueki K."/>
        </authorList>
    </citation>
    <scope>NUCLEOTIDE SEQUENCE</scope>
    <source>
        <strain evidence="1">TW13</strain>
    </source>
</reference>
<gene>
    <name evidence="1" type="ORF">rsdtw13_35650</name>
</gene>
<evidence type="ECO:0000313" key="1">
    <source>
        <dbReference type="EMBL" id="GKX68307.1"/>
    </source>
</evidence>
<name>A0ACB5RGU7_9CLOT</name>
<dbReference type="Proteomes" id="UP001058074">
    <property type="component" value="Unassembled WGS sequence"/>
</dbReference>